<evidence type="ECO:0000256" key="4">
    <source>
        <dbReference type="ARBA" id="ARBA00022980"/>
    </source>
</evidence>
<dbReference type="Pfam" id="PF00416">
    <property type="entry name" value="Ribosomal_S13"/>
    <property type="match status" value="1"/>
</dbReference>
<evidence type="ECO:0000256" key="1">
    <source>
        <dbReference type="ARBA" id="ARBA00008080"/>
    </source>
</evidence>
<name>A0A0G1XWT5_9BACT</name>
<dbReference type="EMBL" id="LCRN01000035">
    <property type="protein sequence ID" value="KKW35608.1"/>
    <property type="molecule type" value="Genomic_DNA"/>
</dbReference>
<evidence type="ECO:0000256" key="5">
    <source>
        <dbReference type="ARBA" id="ARBA00023274"/>
    </source>
</evidence>
<dbReference type="GO" id="GO:0019843">
    <property type="term" value="F:rRNA binding"/>
    <property type="evidence" value="ECO:0007669"/>
    <property type="project" value="UniProtKB-UniRule"/>
</dbReference>
<dbReference type="PANTHER" id="PTHR10871:SF1">
    <property type="entry name" value="SMALL RIBOSOMAL SUBUNIT PROTEIN US13M"/>
    <property type="match status" value="1"/>
</dbReference>
<dbReference type="FunFam" id="1.10.8.50:FF:000001">
    <property type="entry name" value="30S ribosomal protein S13"/>
    <property type="match status" value="1"/>
</dbReference>
<dbReference type="PIRSF" id="PIRSF002134">
    <property type="entry name" value="Ribosomal_S13"/>
    <property type="match status" value="1"/>
</dbReference>
<dbReference type="InterPro" id="IPR001892">
    <property type="entry name" value="Ribosomal_uS13"/>
</dbReference>
<evidence type="ECO:0000256" key="9">
    <source>
        <dbReference type="SAM" id="MobiDB-lite"/>
    </source>
</evidence>
<dbReference type="Proteomes" id="UP000033865">
    <property type="component" value="Unassembled WGS sequence"/>
</dbReference>
<gene>
    <name evidence="7" type="primary">rpsM</name>
    <name evidence="10" type="ORF">UY82_C0035G0004</name>
</gene>
<dbReference type="GO" id="GO:0000049">
    <property type="term" value="F:tRNA binding"/>
    <property type="evidence" value="ECO:0007669"/>
    <property type="project" value="UniProtKB-UniRule"/>
</dbReference>
<dbReference type="InterPro" id="IPR010979">
    <property type="entry name" value="Ribosomal_uS13-like_H2TH"/>
</dbReference>
<evidence type="ECO:0000256" key="2">
    <source>
        <dbReference type="ARBA" id="ARBA00022730"/>
    </source>
</evidence>
<comment type="function">
    <text evidence="7">Located at the top of the head of the 30S subunit, it contacts several helices of the 16S rRNA. In the 70S ribosome it contacts the 23S rRNA (bridge B1a) and protein L5 of the 50S subunit (bridge B1b), connecting the 2 subunits; these bridges are implicated in subunit movement. Contacts the tRNAs in the A and P-sites.</text>
</comment>
<proteinExistence type="inferred from homology"/>
<feature type="compositionally biased region" description="Polar residues" evidence="9">
    <location>
        <begin position="103"/>
        <end position="119"/>
    </location>
</feature>
<dbReference type="NCBIfam" id="TIGR03631">
    <property type="entry name" value="uS13_bact"/>
    <property type="match status" value="1"/>
</dbReference>
<dbReference type="GO" id="GO:0005829">
    <property type="term" value="C:cytosol"/>
    <property type="evidence" value="ECO:0007669"/>
    <property type="project" value="TreeGrafter"/>
</dbReference>
<evidence type="ECO:0000256" key="7">
    <source>
        <dbReference type="HAMAP-Rule" id="MF_01315"/>
    </source>
</evidence>
<comment type="subunit">
    <text evidence="7">Part of the 30S ribosomal subunit. Forms a loose heterodimer with protein S19. Forms two bridges to the 50S subunit in the 70S ribosome.</text>
</comment>
<dbReference type="AlphaFoldDB" id="A0A0G1XWT5"/>
<feature type="region of interest" description="Disordered" evidence="9">
    <location>
        <begin position="89"/>
        <end position="128"/>
    </location>
</feature>
<dbReference type="PANTHER" id="PTHR10871">
    <property type="entry name" value="30S RIBOSOMAL PROTEIN S13/40S RIBOSOMAL PROTEIN S18"/>
    <property type="match status" value="1"/>
</dbReference>
<evidence type="ECO:0000313" key="11">
    <source>
        <dbReference type="Proteomes" id="UP000033865"/>
    </source>
</evidence>
<dbReference type="SUPFAM" id="SSF46946">
    <property type="entry name" value="S13-like H2TH domain"/>
    <property type="match status" value="1"/>
</dbReference>
<dbReference type="Gene3D" id="4.10.910.10">
    <property type="entry name" value="30s ribosomal protein s13, domain 2"/>
    <property type="match status" value="1"/>
</dbReference>
<dbReference type="InterPro" id="IPR027437">
    <property type="entry name" value="Rbsml_uS13_C"/>
</dbReference>
<dbReference type="GO" id="GO:0003735">
    <property type="term" value="F:structural constituent of ribosome"/>
    <property type="evidence" value="ECO:0007669"/>
    <property type="project" value="InterPro"/>
</dbReference>
<keyword evidence="7" id="KW-0820">tRNA-binding</keyword>
<reference evidence="10 11" key="1">
    <citation type="journal article" date="2015" name="Nature">
        <title>rRNA introns, odd ribosomes, and small enigmatic genomes across a large radiation of phyla.</title>
        <authorList>
            <person name="Brown C.T."/>
            <person name="Hug L.A."/>
            <person name="Thomas B.C."/>
            <person name="Sharon I."/>
            <person name="Castelle C.J."/>
            <person name="Singh A."/>
            <person name="Wilkins M.J."/>
            <person name="Williams K.H."/>
            <person name="Banfield J.F."/>
        </authorList>
    </citation>
    <scope>NUCLEOTIDE SEQUENCE [LARGE SCALE GENOMIC DNA]</scope>
</reference>
<evidence type="ECO:0000313" key="10">
    <source>
        <dbReference type="EMBL" id="KKW35608.1"/>
    </source>
</evidence>
<dbReference type="InterPro" id="IPR019980">
    <property type="entry name" value="Ribosomal_uS13_bac-type"/>
</dbReference>
<dbReference type="PROSITE" id="PS50159">
    <property type="entry name" value="RIBOSOMAL_S13_2"/>
    <property type="match status" value="1"/>
</dbReference>
<keyword evidence="5 7" id="KW-0687">Ribonucleoprotein</keyword>
<evidence type="ECO:0000256" key="3">
    <source>
        <dbReference type="ARBA" id="ARBA00022884"/>
    </source>
</evidence>
<dbReference type="GO" id="GO:0015935">
    <property type="term" value="C:small ribosomal subunit"/>
    <property type="evidence" value="ECO:0007669"/>
    <property type="project" value="TreeGrafter"/>
</dbReference>
<comment type="caution">
    <text evidence="10">The sequence shown here is derived from an EMBL/GenBank/DDBJ whole genome shotgun (WGS) entry which is preliminary data.</text>
</comment>
<dbReference type="HAMAP" id="MF_01315">
    <property type="entry name" value="Ribosomal_uS13"/>
    <property type="match status" value="1"/>
</dbReference>
<evidence type="ECO:0000256" key="6">
    <source>
        <dbReference type="ARBA" id="ARBA00035166"/>
    </source>
</evidence>
<organism evidence="10 11">
    <name type="scientific">Candidatus Uhrbacteria bacterium GW2011_GWC2_53_7</name>
    <dbReference type="NCBI Taxonomy" id="1618986"/>
    <lineage>
        <taxon>Bacteria</taxon>
        <taxon>Candidatus Uhriibacteriota</taxon>
    </lineage>
</organism>
<sequence length="128" mass="14261">MARIAGITLPQDKPVHIGLTAIYGIGHSAAGKILAEAKVDPCLRVRDMTEAQVNEVRTIVEKRHRVEGDLRREILGNIKRLKEIGTYRGSRHAKRLPARGQRTKTNSRTVRGNKRTTMGSGRRALTKT</sequence>
<evidence type="ECO:0000256" key="8">
    <source>
        <dbReference type="RuleBase" id="RU003830"/>
    </source>
</evidence>
<keyword evidence="2 7" id="KW-0699">rRNA-binding</keyword>
<dbReference type="Gene3D" id="1.10.8.50">
    <property type="match status" value="1"/>
</dbReference>
<keyword evidence="4 7" id="KW-0689">Ribosomal protein</keyword>
<accession>A0A0G1XWT5</accession>
<protein>
    <recommendedName>
        <fullName evidence="6 7">Small ribosomal subunit protein uS13</fullName>
    </recommendedName>
</protein>
<comment type="similarity">
    <text evidence="1 7 8">Belongs to the universal ribosomal protein uS13 family.</text>
</comment>
<dbReference type="PATRIC" id="fig|1618986.3.peg.382"/>
<dbReference type="GO" id="GO:0006412">
    <property type="term" value="P:translation"/>
    <property type="evidence" value="ECO:0007669"/>
    <property type="project" value="UniProtKB-UniRule"/>
</dbReference>
<keyword evidence="3 7" id="KW-0694">RNA-binding</keyword>